<dbReference type="AlphaFoldDB" id="A0A1G2U2T6"/>
<dbReference type="Proteomes" id="UP000179283">
    <property type="component" value="Unassembled WGS sequence"/>
</dbReference>
<accession>A0A1G2U2T6</accession>
<organism evidence="2 3">
    <name type="scientific">Candidatus Zambryskibacteria bacterium RIFCSPLOWO2_01_FULL_43_17</name>
    <dbReference type="NCBI Taxonomy" id="1802760"/>
    <lineage>
        <taxon>Bacteria</taxon>
        <taxon>Candidatus Zambryskiibacteriota</taxon>
    </lineage>
</organism>
<dbReference type="InterPro" id="IPR002109">
    <property type="entry name" value="Glutaredoxin"/>
</dbReference>
<dbReference type="PANTHER" id="PTHR34386:SF1">
    <property type="entry name" value="GLUTAREDOXIN-LIKE PROTEIN NRDH"/>
    <property type="match status" value="1"/>
</dbReference>
<dbReference type="InterPro" id="IPR051548">
    <property type="entry name" value="Grx-like_ET"/>
</dbReference>
<dbReference type="CDD" id="cd02976">
    <property type="entry name" value="NrdH"/>
    <property type="match status" value="1"/>
</dbReference>
<evidence type="ECO:0000313" key="3">
    <source>
        <dbReference type="Proteomes" id="UP000179283"/>
    </source>
</evidence>
<dbReference type="NCBIfam" id="TIGR02196">
    <property type="entry name" value="GlrX_YruB"/>
    <property type="match status" value="1"/>
</dbReference>
<evidence type="ECO:0000259" key="1">
    <source>
        <dbReference type="Pfam" id="PF00462"/>
    </source>
</evidence>
<comment type="caution">
    <text evidence="2">The sequence shown here is derived from an EMBL/GenBank/DDBJ whole genome shotgun (WGS) entry which is preliminary data.</text>
</comment>
<dbReference type="GO" id="GO:0045454">
    <property type="term" value="P:cell redox homeostasis"/>
    <property type="evidence" value="ECO:0007669"/>
    <property type="project" value="TreeGrafter"/>
</dbReference>
<dbReference type="PROSITE" id="PS51354">
    <property type="entry name" value="GLUTAREDOXIN_2"/>
    <property type="match status" value="1"/>
</dbReference>
<dbReference type="Gene3D" id="3.40.30.10">
    <property type="entry name" value="Glutaredoxin"/>
    <property type="match status" value="1"/>
</dbReference>
<evidence type="ECO:0000313" key="2">
    <source>
        <dbReference type="EMBL" id="OHB03794.1"/>
    </source>
</evidence>
<dbReference type="Pfam" id="PF00462">
    <property type="entry name" value="Glutaredoxin"/>
    <property type="match status" value="1"/>
</dbReference>
<reference evidence="2 3" key="1">
    <citation type="journal article" date="2016" name="Nat. Commun.">
        <title>Thousands of microbial genomes shed light on interconnected biogeochemical processes in an aquifer system.</title>
        <authorList>
            <person name="Anantharaman K."/>
            <person name="Brown C.T."/>
            <person name="Hug L.A."/>
            <person name="Sharon I."/>
            <person name="Castelle C.J."/>
            <person name="Probst A.J."/>
            <person name="Thomas B.C."/>
            <person name="Singh A."/>
            <person name="Wilkins M.J."/>
            <person name="Karaoz U."/>
            <person name="Brodie E.L."/>
            <person name="Williams K.H."/>
            <person name="Hubbard S.S."/>
            <person name="Banfield J.F."/>
        </authorList>
    </citation>
    <scope>NUCLEOTIDE SEQUENCE [LARGE SCALE GENOMIC DNA]</scope>
</reference>
<dbReference type="GO" id="GO:0009055">
    <property type="term" value="F:electron transfer activity"/>
    <property type="evidence" value="ECO:0007669"/>
    <property type="project" value="TreeGrafter"/>
</dbReference>
<dbReference type="InterPro" id="IPR036249">
    <property type="entry name" value="Thioredoxin-like_sf"/>
</dbReference>
<dbReference type="EMBL" id="MHWD01000016">
    <property type="protein sequence ID" value="OHB03794.1"/>
    <property type="molecule type" value="Genomic_DNA"/>
</dbReference>
<sequence>MKKVVIYSTPSCVYCNAAKQFFAQNAIQFENYNVAEDLEKRQEMIDKSGQMGVPVIFIDDEMVVGFDKERLSELLGVKVAE</sequence>
<name>A0A1G2U2T6_9BACT</name>
<dbReference type="PANTHER" id="PTHR34386">
    <property type="entry name" value="GLUTAREDOXIN"/>
    <property type="match status" value="1"/>
</dbReference>
<gene>
    <name evidence="2" type="ORF">A2920_01965</name>
</gene>
<dbReference type="InterPro" id="IPR011911">
    <property type="entry name" value="GlrX_YruB"/>
</dbReference>
<feature type="domain" description="Glutaredoxin" evidence="1">
    <location>
        <begin position="4"/>
        <end position="63"/>
    </location>
</feature>
<dbReference type="SUPFAM" id="SSF52833">
    <property type="entry name" value="Thioredoxin-like"/>
    <property type="match status" value="1"/>
</dbReference>
<protein>
    <submittedName>
        <fullName evidence="2">NrdH-redoxin</fullName>
    </submittedName>
</protein>
<proteinExistence type="predicted"/>